<feature type="domain" description="BFD-like [2Fe-2S]-binding" evidence="1">
    <location>
        <begin position="12"/>
        <end position="60"/>
    </location>
</feature>
<protein>
    <submittedName>
        <fullName evidence="2">Bacterioferritin-associated ferredoxin</fullName>
    </submittedName>
</protein>
<dbReference type="OrthoDB" id="6402477at2"/>
<name>A0A1I2QVM9_9GAMM</name>
<sequence>MNADRKEKDPTLVCTCNDLFINDIQESINFGETEYREIFAVHGLQPRCGECVDHVSDILNGK</sequence>
<accession>A0A1I2QVM9</accession>
<dbReference type="AlphaFoldDB" id="A0A1I2QVM9"/>
<evidence type="ECO:0000313" key="2">
    <source>
        <dbReference type="EMBL" id="SFG29681.1"/>
    </source>
</evidence>
<organism evidence="2 3">
    <name type="scientific">Neptunomonas qingdaonensis</name>
    <dbReference type="NCBI Taxonomy" id="1045558"/>
    <lineage>
        <taxon>Bacteria</taxon>
        <taxon>Pseudomonadati</taxon>
        <taxon>Pseudomonadota</taxon>
        <taxon>Gammaproteobacteria</taxon>
        <taxon>Oceanospirillales</taxon>
        <taxon>Oceanospirillaceae</taxon>
        <taxon>Neptunomonas</taxon>
    </lineage>
</organism>
<dbReference type="Gene3D" id="1.10.10.1100">
    <property type="entry name" value="BFD-like [2Fe-2S]-binding domain"/>
    <property type="match status" value="1"/>
</dbReference>
<dbReference type="RefSeq" id="WP_090726928.1">
    <property type="nucleotide sequence ID" value="NZ_FOOU01000005.1"/>
</dbReference>
<evidence type="ECO:0000313" key="3">
    <source>
        <dbReference type="Proteomes" id="UP000198623"/>
    </source>
</evidence>
<gene>
    <name evidence="2" type="ORF">SAMN05216175_10544</name>
</gene>
<dbReference type="Pfam" id="PF04324">
    <property type="entry name" value="Fer2_BFD"/>
    <property type="match status" value="1"/>
</dbReference>
<reference evidence="3" key="1">
    <citation type="submission" date="2016-10" db="EMBL/GenBank/DDBJ databases">
        <authorList>
            <person name="Varghese N."/>
            <person name="Submissions S."/>
        </authorList>
    </citation>
    <scope>NUCLEOTIDE SEQUENCE [LARGE SCALE GENOMIC DNA]</scope>
    <source>
        <strain evidence="3">CGMCC 1.10971</strain>
    </source>
</reference>
<dbReference type="CDD" id="cd19950">
    <property type="entry name" value="Fer2_BFD-like"/>
    <property type="match status" value="1"/>
</dbReference>
<keyword evidence="3" id="KW-1185">Reference proteome</keyword>
<proteinExistence type="predicted"/>
<dbReference type="STRING" id="1045558.SAMN05216175_10544"/>
<evidence type="ECO:0000259" key="1">
    <source>
        <dbReference type="Pfam" id="PF04324"/>
    </source>
</evidence>
<dbReference type="EMBL" id="FOOU01000005">
    <property type="protein sequence ID" value="SFG29681.1"/>
    <property type="molecule type" value="Genomic_DNA"/>
</dbReference>
<dbReference type="InterPro" id="IPR041854">
    <property type="entry name" value="BFD-like_2Fe2S-bd_dom_sf"/>
</dbReference>
<dbReference type="InterPro" id="IPR007419">
    <property type="entry name" value="BFD-like_2Fe2S-bd_dom"/>
</dbReference>
<dbReference type="Proteomes" id="UP000198623">
    <property type="component" value="Unassembled WGS sequence"/>
</dbReference>